<evidence type="ECO:0000313" key="2">
    <source>
        <dbReference type="Proteomes" id="UP000644727"/>
    </source>
</evidence>
<reference evidence="1 2" key="1">
    <citation type="submission" date="2020-10" db="EMBL/GenBank/DDBJ databases">
        <title>Draft genome and description of Brachybacterium epidermidis sp nov.</title>
        <authorList>
            <person name="Boxberger M."/>
            <person name="La Scola B."/>
        </authorList>
    </citation>
    <scope>NUCLEOTIDE SEQUENCE [LARGE SCALE GENOMIC DNA]</scope>
    <source>
        <strain evidence="1 2">Marseille-Q2903</strain>
    </source>
</reference>
<dbReference type="Proteomes" id="UP000644727">
    <property type="component" value="Unassembled WGS sequence"/>
</dbReference>
<gene>
    <name evidence="1" type="ORF">IOE58_07050</name>
</gene>
<protein>
    <submittedName>
        <fullName evidence="1">Uncharacterized protein</fullName>
    </submittedName>
</protein>
<dbReference type="EMBL" id="JADEYR010000005">
    <property type="protein sequence ID" value="MBE9403952.1"/>
    <property type="molecule type" value="Genomic_DNA"/>
</dbReference>
<name>A0ABR9W0H9_9MICO</name>
<proteinExistence type="predicted"/>
<accession>A0ABR9W0H9</accession>
<dbReference type="RefSeq" id="WP_193865691.1">
    <property type="nucleotide sequence ID" value="NZ_JADEYR010000005.1"/>
</dbReference>
<comment type="caution">
    <text evidence="1">The sequence shown here is derived from an EMBL/GenBank/DDBJ whole genome shotgun (WGS) entry which is preliminary data.</text>
</comment>
<organism evidence="1 2">
    <name type="scientific">Brachybacterium epidermidis</name>
    <dbReference type="NCBI Taxonomy" id="2781983"/>
    <lineage>
        <taxon>Bacteria</taxon>
        <taxon>Bacillati</taxon>
        <taxon>Actinomycetota</taxon>
        <taxon>Actinomycetes</taxon>
        <taxon>Micrococcales</taxon>
        <taxon>Dermabacteraceae</taxon>
        <taxon>Brachybacterium</taxon>
    </lineage>
</organism>
<keyword evidence="2" id="KW-1185">Reference proteome</keyword>
<sequence>MHNQKPNDYYHVLVHDQEALTHRTALYDELRTHRLRHRMASYHVPVTSQEPAPGQYVLWQGRTAAPGRLRDVLGPCAPSGVLRLVVQRIALHDQGRPAGEHEVISSVADVDGNLVAVPLRQAVRADQGRAAALDEAFAMLRRDLAEDGLPDVDAIEVVLDADGTDRVGIALALDVSPREVQGEDVHDAVHDGDHHIARHAPALEDLRDRLAEETVGPLQRGWDALMDLLRRIR</sequence>
<evidence type="ECO:0000313" key="1">
    <source>
        <dbReference type="EMBL" id="MBE9403952.1"/>
    </source>
</evidence>